<keyword evidence="3" id="KW-0804">Transcription</keyword>
<dbReference type="Proteomes" id="UP000298277">
    <property type="component" value="Unassembled WGS sequence"/>
</dbReference>
<evidence type="ECO:0000313" key="7">
    <source>
        <dbReference type="EMBL" id="TGK38450.1"/>
    </source>
</evidence>
<feature type="transmembrane region" description="Helical" evidence="5">
    <location>
        <begin position="137"/>
        <end position="158"/>
    </location>
</feature>
<dbReference type="Gene3D" id="1.10.10.60">
    <property type="entry name" value="Homeodomain-like"/>
    <property type="match status" value="2"/>
</dbReference>
<dbReference type="EMBL" id="RQFA01000010">
    <property type="protein sequence ID" value="TGK38450.1"/>
    <property type="molecule type" value="Genomic_DNA"/>
</dbReference>
<dbReference type="InterPro" id="IPR018060">
    <property type="entry name" value="HTH_AraC"/>
</dbReference>
<keyword evidence="1" id="KW-0805">Transcription regulation</keyword>
<accession>A0A4R9GVU9</accession>
<feature type="transmembrane region" description="Helical" evidence="5">
    <location>
        <begin position="170"/>
        <end position="189"/>
    </location>
</feature>
<evidence type="ECO:0000256" key="2">
    <source>
        <dbReference type="ARBA" id="ARBA00023125"/>
    </source>
</evidence>
<dbReference type="PANTHER" id="PTHR43280:SF29">
    <property type="entry name" value="ARAC-FAMILY TRANSCRIPTIONAL REGULATOR"/>
    <property type="match status" value="1"/>
</dbReference>
<dbReference type="GO" id="GO:0003700">
    <property type="term" value="F:DNA-binding transcription factor activity"/>
    <property type="evidence" value="ECO:0007669"/>
    <property type="project" value="InterPro"/>
</dbReference>
<evidence type="ECO:0000256" key="4">
    <source>
        <dbReference type="SAM" id="MobiDB-lite"/>
    </source>
</evidence>
<dbReference type="RefSeq" id="WP_135595010.1">
    <property type="nucleotide sequence ID" value="NZ_RQEZ01000088.1"/>
</dbReference>
<evidence type="ECO:0000256" key="5">
    <source>
        <dbReference type="SAM" id="Phobius"/>
    </source>
</evidence>
<dbReference type="PANTHER" id="PTHR43280">
    <property type="entry name" value="ARAC-FAMILY TRANSCRIPTIONAL REGULATOR"/>
    <property type="match status" value="1"/>
</dbReference>
<keyword evidence="8" id="KW-1185">Reference proteome</keyword>
<reference evidence="7" key="1">
    <citation type="journal article" date="2019" name="PLoS Negl. Trop. Dis.">
        <title>Revisiting the worldwide diversity of Leptospira species in the environment.</title>
        <authorList>
            <person name="Vincent A.T."/>
            <person name="Schiettekatte O."/>
            <person name="Bourhy P."/>
            <person name="Veyrier F.J."/>
            <person name="Picardeau M."/>
        </authorList>
    </citation>
    <scope>NUCLEOTIDE SEQUENCE [LARGE SCALE GENOMIC DNA]</scope>
    <source>
        <strain evidence="7">201800299</strain>
    </source>
</reference>
<keyword evidence="5" id="KW-1133">Transmembrane helix</keyword>
<keyword evidence="2" id="KW-0238">DNA-binding</keyword>
<evidence type="ECO:0000256" key="3">
    <source>
        <dbReference type="ARBA" id="ARBA00023163"/>
    </source>
</evidence>
<gene>
    <name evidence="7" type="ORF">EHQ17_02075</name>
</gene>
<feature type="transmembrane region" description="Helical" evidence="5">
    <location>
        <begin position="106"/>
        <end position="125"/>
    </location>
</feature>
<evidence type="ECO:0000259" key="6">
    <source>
        <dbReference type="PROSITE" id="PS01124"/>
    </source>
</evidence>
<dbReference type="AlphaFoldDB" id="A0A4R9GVU9"/>
<protein>
    <submittedName>
        <fullName evidence="7">AraC family transcriptional regulator</fullName>
    </submittedName>
</protein>
<feature type="transmembrane region" description="Helical" evidence="5">
    <location>
        <begin position="75"/>
        <end position="97"/>
    </location>
</feature>
<evidence type="ECO:0000313" key="8">
    <source>
        <dbReference type="Proteomes" id="UP000298277"/>
    </source>
</evidence>
<name>A0A4R9GVU9_9LEPT</name>
<sequence>MWNNLEFIINEDMLLLMIRFGAVFAFILGIGSLIKAKKQIDYFAALILLCAAVFQSIDVYSLNLISILWLRKILFVLDTVALTTSGTLVFLVSTMVFRRYPTLPRIYYWHLLGPLILTIPILTFYEASDRKEFDFFLFVSDLYVFVYVVIVVCDAFIAKPDEFFKFRVRILLILIALISICAPFEILGIVLQKPVLTLFSGVHTTFVVIYYYFMTLVYPDMLDFLSLPPAKPPVKRALKRSILHDIDTDKLTKKLEKVVKEERIYLDEEIRLKDVSDELGISVHQLSHFLNNHLGMNFNNYINCFRIKEAKTMLVQDTSRSIISVGIAVGFNSNSSFYKAFLKETGMSPKHFRESYPKLFRRPTDTGHPPQENAS</sequence>
<dbReference type="SMART" id="SM00342">
    <property type="entry name" value="HTH_ARAC"/>
    <property type="match status" value="1"/>
</dbReference>
<organism evidence="7 8">
    <name type="scientific">Leptospira gomenensis</name>
    <dbReference type="NCBI Taxonomy" id="2484974"/>
    <lineage>
        <taxon>Bacteria</taxon>
        <taxon>Pseudomonadati</taxon>
        <taxon>Spirochaetota</taxon>
        <taxon>Spirochaetia</taxon>
        <taxon>Leptospirales</taxon>
        <taxon>Leptospiraceae</taxon>
        <taxon>Leptospira</taxon>
    </lineage>
</organism>
<dbReference type="Pfam" id="PF12833">
    <property type="entry name" value="HTH_18"/>
    <property type="match status" value="1"/>
</dbReference>
<dbReference type="PROSITE" id="PS01124">
    <property type="entry name" value="HTH_ARAC_FAMILY_2"/>
    <property type="match status" value="1"/>
</dbReference>
<feature type="domain" description="HTH araC/xylS-type" evidence="6">
    <location>
        <begin position="249"/>
        <end position="355"/>
    </location>
</feature>
<keyword evidence="5" id="KW-0812">Transmembrane</keyword>
<dbReference type="InterPro" id="IPR018062">
    <property type="entry name" value="HTH_AraC-typ_CS"/>
</dbReference>
<dbReference type="PROSITE" id="PS00041">
    <property type="entry name" value="HTH_ARAC_FAMILY_1"/>
    <property type="match status" value="1"/>
</dbReference>
<feature type="transmembrane region" description="Helical" evidence="5">
    <location>
        <begin position="13"/>
        <end position="34"/>
    </location>
</feature>
<comment type="caution">
    <text evidence="7">The sequence shown here is derived from an EMBL/GenBank/DDBJ whole genome shotgun (WGS) entry which is preliminary data.</text>
</comment>
<feature type="transmembrane region" description="Helical" evidence="5">
    <location>
        <begin position="195"/>
        <end position="213"/>
    </location>
</feature>
<proteinExistence type="predicted"/>
<dbReference type="GO" id="GO:0043565">
    <property type="term" value="F:sequence-specific DNA binding"/>
    <property type="evidence" value="ECO:0007669"/>
    <property type="project" value="InterPro"/>
</dbReference>
<keyword evidence="5" id="KW-0472">Membrane</keyword>
<evidence type="ECO:0000256" key="1">
    <source>
        <dbReference type="ARBA" id="ARBA00023015"/>
    </source>
</evidence>
<dbReference type="SUPFAM" id="SSF46689">
    <property type="entry name" value="Homeodomain-like"/>
    <property type="match status" value="1"/>
</dbReference>
<dbReference type="OrthoDB" id="340731at2"/>
<feature type="region of interest" description="Disordered" evidence="4">
    <location>
        <begin position="353"/>
        <end position="375"/>
    </location>
</feature>
<dbReference type="InterPro" id="IPR009057">
    <property type="entry name" value="Homeodomain-like_sf"/>
</dbReference>
<feature type="transmembrane region" description="Helical" evidence="5">
    <location>
        <begin position="46"/>
        <end position="69"/>
    </location>
</feature>